<dbReference type="GO" id="GO:0000917">
    <property type="term" value="P:division septum assembly"/>
    <property type="evidence" value="ECO:0007669"/>
    <property type="project" value="UniProtKB-KW"/>
</dbReference>
<keyword evidence="5 10" id="KW-0547">Nucleotide-binding</keyword>
<comment type="cofactor">
    <cofactor evidence="1">
        <name>Mg(2+)</name>
        <dbReference type="ChEBI" id="CHEBI:18420"/>
    </cofactor>
</comment>
<evidence type="ECO:0000256" key="6">
    <source>
        <dbReference type="ARBA" id="ARBA00022842"/>
    </source>
</evidence>
<dbReference type="InterPro" id="IPR030393">
    <property type="entry name" value="G_ENGB_dom"/>
</dbReference>
<evidence type="ECO:0000256" key="9">
    <source>
        <dbReference type="ARBA" id="ARBA00023306"/>
    </source>
</evidence>
<keyword evidence="6" id="KW-0460">Magnesium</keyword>
<keyword evidence="3 10" id="KW-0132">Cell division</keyword>
<evidence type="ECO:0000256" key="5">
    <source>
        <dbReference type="ARBA" id="ARBA00022741"/>
    </source>
</evidence>
<comment type="similarity">
    <text evidence="2 10">Belongs to the TRAFAC class TrmE-Era-EngA-EngB-Septin-like GTPase superfamily. EngB GTPase family.</text>
</comment>
<dbReference type="PROSITE" id="PS51706">
    <property type="entry name" value="G_ENGB"/>
    <property type="match status" value="1"/>
</dbReference>
<evidence type="ECO:0000256" key="8">
    <source>
        <dbReference type="ARBA" id="ARBA00023210"/>
    </source>
</evidence>
<gene>
    <name evidence="10" type="primary">engB</name>
    <name evidence="12" type="ORF">DRF59_05175</name>
</gene>
<evidence type="ECO:0000256" key="2">
    <source>
        <dbReference type="ARBA" id="ARBA00009638"/>
    </source>
</evidence>
<name>A0A3D9CRS0_9FLAO</name>
<accession>A0A3D9CRS0</accession>
<comment type="function">
    <text evidence="10">Necessary for normal cell division and for the maintenance of normal septation.</text>
</comment>
<dbReference type="GO" id="GO:0046872">
    <property type="term" value="F:metal ion binding"/>
    <property type="evidence" value="ECO:0007669"/>
    <property type="project" value="UniProtKB-KW"/>
</dbReference>
<evidence type="ECO:0000256" key="3">
    <source>
        <dbReference type="ARBA" id="ARBA00022618"/>
    </source>
</evidence>
<sequence length="207" mass="23801">MIIKTADFVKSSGKWQECPEPNIPEYAFIGRSNVGKSSLINAMMNKKDLAKTSQTPGKTQLINHFLVNENWYLTDLPGYGYAKVSKVQRKDFEKLITNYILNRRNLVNLFVLVDVRHTPQKIDMEFIQWCGESGIPFSIVFTKADKLKPNAVIKNVEDYKAELHKTWEDLPELYITSAEKKEGGDDILDFIEKTNDFLTLNNVSFDE</sequence>
<dbReference type="InterPro" id="IPR019987">
    <property type="entry name" value="GTP-bd_ribosome_bio_YsxC"/>
</dbReference>
<keyword evidence="13" id="KW-1185">Reference proteome</keyword>
<dbReference type="PANTHER" id="PTHR11649">
    <property type="entry name" value="MSS1/TRME-RELATED GTP-BINDING PROTEIN"/>
    <property type="match status" value="1"/>
</dbReference>
<protein>
    <recommendedName>
        <fullName evidence="10">Probable GTP-binding protein EngB</fullName>
    </recommendedName>
</protein>
<keyword evidence="7 10" id="KW-0342">GTP-binding</keyword>
<comment type="caution">
    <text evidence="12">The sequence shown here is derived from an EMBL/GenBank/DDBJ whole genome shotgun (WGS) entry which is preliminary data.</text>
</comment>
<dbReference type="OrthoDB" id="9804921at2"/>
<dbReference type="InterPro" id="IPR006073">
    <property type="entry name" value="GTP-bd"/>
</dbReference>
<dbReference type="PANTHER" id="PTHR11649:SF13">
    <property type="entry name" value="ENGB-TYPE G DOMAIN-CONTAINING PROTEIN"/>
    <property type="match status" value="1"/>
</dbReference>
<keyword evidence="4" id="KW-0479">Metal-binding</keyword>
<dbReference type="Pfam" id="PF01926">
    <property type="entry name" value="MMR_HSR1"/>
    <property type="match status" value="1"/>
</dbReference>
<dbReference type="HAMAP" id="MF_00321">
    <property type="entry name" value="GTPase_EngB"/>
    <property type="match status" value="1"/>
</dbReference>
<dbReference type="RefSeq" id="WP_115957457.1">
    <property type="nucleotide sequence ID" value="NZ_CBCRVL010000001.1"/>
</dbReference>
<feature type="domain" description="EngB-type G" evidence="11">
    <location>
        <begin position="22"/>
        <end position="197"/>
    </location>
</feature>
<organism evidence="12 13">
    <name type="scientific">Chryseobacterium flavum</name>
    <dbReference type="NCBI Taxonomy" id="415851"/>
    <lineage>
        <taxon>Bacteria</taxon>
        <taxon>Pseudomonadati</taxon>
        <taxon>Bacteroidota</taxon>
        <taxon>Flavobacteriia</taxon>
        <taxon>Flavobacteriales</taxon>
        <taxon>Weeksellaceae</taxon>
        <taxon>Chryseobacterium group</taxon>
        <taxon>Chryseobacterium</taxon>
    </lineage>
</organism>
<evidence type="ECO:0000313" key="12">
    <source>
        <dbReference type="EMBL" id="REC68434.1"/>
    </source>
</evidence>
<evidence type="ECO:0000256" key="1">
    <source>
        <dbReference type="ARBA" id="ARBA00001946"/>
    </source>
</evidence>
<keyword evidence="8 10" id="KW-0717">Septation</keyword>
<evidence type="ECO:0000256" key="7">
    <source>
        <dbReference type="ARBA" id="ARBA00023134"/>
    </source>
</evidence>
<dbReference type="AlphaFoldDB" id="A0A3D9CRS0"/>
<evidence type="ECO:0000256" key="10">
    <source>
        <dbReference type="HAMAP-Rule" id="MF_00321"/>
    </source>
</evidence>
<evidence type="ECO:0000259" key="11">
    <source>
        <dbReference type="PROSITE" id="PS51706"/>
    </source>
</evidence>
<dbReference type="Gene3D" id="3.40.50.300">
    <property type="entry name" value="P-loop containing nucleotide triphosphate hydrolases"/>
    <property type="match status" value="1"/>
</dbReference>
<dbReference type="CDD" id="cd01876">
    <property type="entry name" value="YihA_EngB"/>
    <property type="match status" value="1"/>
</dbReference>
<proteinExistence type="inferred from homology"/>
<dbReference type="GO" id="GO:0005525">
    <property type="term" value="F:GTP binding"/>
    <property type="evidence" value="ECO:0007669"/>
    <property type="project" value="UniProtKB-UniRule"/>
</dbReference>
<evidence type="ECO:0000256" key="4">
    <source>
        <dbReference type="ARBA" id="ARBA00022723"/>
    </source>
</evidence>
<dbReference type="FunFam" id="3.40.50.300:FF:000098">
    <property type="entry name" value="Probable GTP-binding protein EngB"/>
    <property type="match status" value="1"/>
</dbReference>
<dbReference type="InterPro" id="IPR027417">
    <property type="entry name" value="P-loop_NTPase"/>
</dbReference>
<dbReference type="Proteomes" id="UP000256769">
    <property type="component" value="Unassembled WGS sequence"/>
</dbReference>
<keyword evidence="9 10" id="KW-0131">Cell cycle</keyword>
<dbReference type="NCBIfam" id="TIGR03598">
    <property type="entry name" value="GTPase_YsxC"/>
    <property type="match status" value="1"/>
</dbReference>
<reference evidence="12 13" key="1">
    <citation type="journal article" date="2007" name="Int. J. Syst. Evol. Microbiol.">
        <title>Chryseobacterium flavum sp. nov., isolated from polluted soil.</title>
        <authorList>
            <person name="Zhou Y."/>
            <person name="Dong J."/>
            <person name="Wang X."/>
            <person name="Huang X."/>
            <person name="Zhang K.Y."/>
            <person name="Zhang Y.Q."/>
            <person name="Guo Y.F."/>
            <person name="Lai R."/>
            <person name="Li W.J."/>
        </authorList>
    </citation>
    <scope>NUCLEOTIDE SEQUENCE [LARGE SCALE GENOMIC DNA]</scope>
    <source>
        <strain evidence="12 13">KCTC 12877</strain>
    </source>
</reference>
<dbReference type="EMBL" id="QNUE01000003">
    <property type="protein sequence ID" value="REC68434.1"/>
    <property type="molecule type" value="Genomic_DNA"/>
</dbReference>
<dbReference type="SUPFAM" id="SSF52540">
    <property type="entry name" value="P-loop containing nucleoside triphosphate hydrolases"/>
    <property type="match status" value="1"/>
</dbReference>
<evidence type="ECO:0000313" key="13">
    <source>
        <dbReference type="Proteomes" id="UP000256769"/>
    </source>
</evidence>